<accession>A0A6P5Y9Q4</accession>
<keyword evidence="7" id="KW-0805">Transcription regulation</keyword>
<keyword evidence="8" id="KW-0238">DNA-binding</keyword>
<dbReference type="PANTHER" id="PTHR47997:SF31">
    <property type="entry name" value="MYB TRANSCRIPTION FACTOR"/>
    <property type="match status" value="1"/>
</dbReference>
<evidence type="ECO:0000256" key="2">
    <source>
        <dbReference type="ARBA" id="ARBA00004496"/>
    </source>
</evidence>
<dbReference type="InterPro" id="IPR009057">
    <property type="entry name" value="Homeodomain-like_sf"/>
</dbReference>
<feature type="domain" description="Myb-like" evidence="14">
    <location>
        <begin position="9"/>
        <end position="61"/>
    </location>
</feature>
<dbReference type="SUPFAM" id="SSF46689">
    <property type="entry name" value="Homeodomain-like"/>
    <property type="match status" value="1"/>
</dbReference>
<comment type="similarity">
    <text evidence="3">Belongs to the eukaryotic ribosomal protein eS10 family.</text>
</comment>
<evidence type="ECO:0000256" key="6">
    <source>
        <dbReference type="ARBA" id="ARBA00022980"/>
    </source>
</evidence>
<dbReference type="Pfam" id="PF00249">
    <property type="entry name" value="Myb_DNA-binding"/>
    <property type="match status" value="2"/>
</dbReference>
<evidence type="ECO:0000256" key="9">
    <source>
        <dbReference type="ARBA" id="ARBA00023163"/>
    </source>
</evidence>
<feature type="domain" description="HTH myb-type" evidence="15">
    <location>
        <begin position="9"/>
        <end position="61"/>
    </location>
</feature>
<dbReference type="PANTHER" id="PTHR47997">
    <property type="entry name" value="MYB DOMAIN PROTEIN 55"/>
    <property type="match status" value="1"/>
</dbReference>
<keyword evidence="13" id="KW-0472">Membrane</keyword>
<feature type="domain" description="HTH myb-type" evidence="15">
    <location>
        <begin position="62"/>
        <end position="116"/>
    </location>
</feature>
<keyword evidence="13" id="KW-1133">Transmembrane helix</keyword>
<comment type="subcellular location">
    <subcellularLocation>
        <location evidence="2">Cytoplasm</location>
    </subcellularLocation>
    <subcellularLocation>
        <location evidence="1">Nucleus</location>
    </subcellularLocation>
</comment>
<evidence type="ECO:0000259" key="15">
    <source>
        <dbReference type="PROSITE" id="PS51294"/>
    </source>
</evidence>
<evidence type="ECO:0000259" key="14">
    <source>
        <dbReference type="PROSITE" id="PS50090"/>
    </source>
</evidence>
<dbReference type="PROSITE" id="PS50090">
    <property type="entry name" value="MYB_LIKE"/>
    <property type="match status" value="2"/>
</dbReference>
<feature type="compositionally biased region" description="Low complexity" evidence="12">
    <location>
        <begin position="635"/>
        <end position="653"/>
    </location>
</feature>
<feature type="transmembrane region" description="Helical" evidence="13">
    <location>
        <begin position="319"/>
        <end position="337"/>
    </location>
</feature>
<dbReference type="GO" id="GO:0003677">
    <property type="term" value="F:DNA binding"/>
    <property type="evidence" value="ECO:0007669"/>
    <property type="project" value="UniProtKB-KW"/>
</dbReference>
<evidence type="ECO:0000256" key="12">
    <source>
        <dbReference type="SAM" id="MobiDB-lite"/>
    </source>
</evidence>
<dbReference type="AlphaFoldDB" id="A0A6P5Y9Q4"/>
<dbReference type="Gene3D" id="1.10.10.60">
    <property type="entry name" value="Homeodomain-like"/>
    <property type="match status" value="2"/>
</dbReference>
<keyword evidence="4" id="KW-0963">Cytoplasm</keyword>
<dbReference type="GO" id="GO:0005737">
    <property type="term" value="C:cytoplasm"/>
    <property type="evidence" value="ECO:0007669"/>
    <property type="project" value="UniProtKB-SubCell"/>
</dbReference>
<dbReference type="CDD" id="cd00167">
    <property type="entry name" value="SANT"/>
    <property type="match status" value="2"/>
</dbReference>
<keyword evidence="5" id="KW-0677">Repeat</keyword>
<dbReference type="KEGG" id="dzi:111290091"/>
<reference evidence="17" key="1">
    <citation type="submission" date="2025-08" db="UniProtKB">
        <authorList>
            <consortium name="RefSeq"/>
        </authorList>
    </citation>
    <scope>IDENTIFICATION</scope>
    <source>
        <tissue evidence="17">Fruit stalk</tissue>
    </source>
</reference>
<dbReference type="RefSeq" id="XP_022737219.1">
    <property type="nucleotide sequence ID" value="XM_022881484.1"/>
</dbReference>
<keyword evidence="6" id="KW-0689">Ribosomal protein</keyword>
<feature type="region of interest" description="Disordered" evidence="12">
    <location>
        <begin position="583"/>
        <end position="672"/>
    </location>
</feature>
<evidence type="ECO:0000256" key="3">
    <source>
        <dbReference type="ARBA" id="ARBA00007278"/>
    </source>
</evidence>
<dbReference type="FunFam" id="1.10.10.60:FF:000185">
    <property type="entry name" value="MYB transcription factor"/>
    <property type="match status" value="1"/>
</dbReference>
<dbReference type="InterPro" id="IPR051953">
    <property type="entry name" value="Plant_SW-associated_TFs"/>
</dbReference>
<dbReference type="OrthoDB" id="2143914at2759"/>
<dbReference type="GO" id="GO:0005840">
    <property type="term" value="C:ribosome"/>
    <property type="evidence" value="ECO:0007669"/>
    <property type="project" value="UniProtKB-KW"/>
</dbReference>
<organism evidence="16 17">
    <name type="scientific">Durio zibethinus</name>
    <name type="common">Durian</name>
    <dbReference type="NCBI Taxonomy" id="66656"/>
    <lineage>
        <taxon>Eukaryota</taxon>
        <taxon>Viridiplantae</taxon>
        <taxon>Streptophyta</taxon>
        <taxon>Embryophyta</taxon>
        <taxon>Tracheophyta</taxon>
        <taxon>Spermatophyta</taxon>
        <taxon>Magnoliopsida</taxon>
        <taxon>eudicotyledons</taxon>
        <taxon>Gunneridae</taxon>
        <taxon>Pentapetalae</taxon>
        <taxon>rosids</taxon>
        <taxon>malvids</taxon>
        <taxon>Malvales</taxon>
        <taxon>Malvaceae</taxon>
        <taxon>Helicteroideae</taxon>
        <taxon>Durio</taxon>
    </lineage>
</organism>
<dbReference type="InterPro" id="IPR036388">
    <property type="entry name" value="WH-like_DNA-bd_sf"/>
</dbReference>
<keyword evidence="11" id="KW-0687">Ribonucleoprotein</keyword>
<proteinExistence type="inferred from homology"/>
<evidence type="ECO:0000256" key="8">
    <source>
        <dbReference type="ARBA" id="ARBA00023125"/>
    </source>
</evidence>
<evidence type="ECO:0000256" key="10">
    <source>
        <dbReference type="ARBA" id="ARBA00023242"/>
    </source>
</evidence>
<dbReference type="SMART" id="SM00717">
    <property type="entry name" value="SANT"/>
    <property type="match status" value="2"/>
</dbReference>
<keyword evidence="13" id="KW-0812">Transmembrane</keyword>
<dbReference type="GO" id="GO:1990904">
    <property type="term" value="C:ribonucleoprotein complex"/>
    <property type="evidence" value="ECO:0007669"/>
    <property type="project" value="UniProtKB-KW"/>
</dbReference>
<evidence type="ECO:0000256" key="7">
    <source>
        <dbReference type="ARBA" id="ARBA00023015"/>
    </source>
</evidence>
<feature type="domain" description="Myb-like" evidence="14">
    <location>
        <begin position="62"/>
        <end position="112"/>
    </location>
</feature>
<sequence length="672" mass="75679">MGHHSCCNQQKVKRGLWSPEEDEKLIRYITTHGYGCWSEVPEKAGLQRCGKSCRLRWINYLRPDIRRGRFTPEEEKLIISLHGVVGNRWAHIASHLPGRTDNEIKNYWNSWIKKKIRKPSAPPTNTAPCTDQHSQINYASNQLELVNQDLTTRAVVPTQETLFSSPGAPLFMFDTTPIDGIQDANVRGELFIESANINTTETWNLNQHQVQAFPPSTSFTTGMDTNNYLPPLVENMEINIAPIEVQSCTGIDEEGEMTLECLQRQQQELNAWVESQQCSNFLFWDNIEGQLSGEAMPPTSSNMGTTLSSFPSAFEKNSLFFFSFLLFASLLVISFCIRNITRYCYLVCLVFMITEWSTGLPDELLLPDHLMKSSLKKGKMSNKKSELIMQQGHIYRKRVLFELLIIVSAVLDLSPLVKQPARILCHIANSRITINCLDFQDKMIKVRASLNAQTLENWFNVGFSVICDKRAEGKSLLSQQTLFAAVPYLIAIMIIPEKNRREISKYLFQEGVCYAKKDYNLAKHPEIDVPNLQVIKLMQSFKSKEYVRETFAWMHYYWYLTNDGIEFLRTYLNLPSEIVPATLKKQTKPAGRPMGPPGDRPRGPPRFGDGERRFGDRDGYRGGPRGGGDFGDKGGAPADYQPSFRGPGSRPAFGRGGGGYGGAGPAGGAGLP</sequence>
<dbReference type="PROSITE" id="PS51294">
    <property type="entry name" value="HTH_MYB"/>
    <property type="match status" value="2"/>
</dbReference>
<dbReference type="Proteomes" id="UP000515121">
    <property type="component" value="Unplaced"/>
</dbReference>
<dbReference type="InterPro" id="IPR001005">
    <property type="entry name" value="SANT/Myb"/>
</dbReference>
<feature type="compositionally biased region" description="Gly residues" evidence="12">
    <location>
        <begin position="654"/>
        <end position="672"/>
    </location>
</feature>
<dbReference type="FunFam" id="1.10.10.60:FF:000348">
    <property type="entry name" value="Transcription factor MYB26"/>
    <property type="match status" value="1"/>
</dbReference>
<evidence type="ECO:0000313" key="16">
    <source>
        <dbReference type="Proteomes" id="UP000515121"/>
    </source>
</evidence>
<protein>
    <submittedName>
        <fullName evidence="17">Uncharacterized protein LOC111290091</fullName>
    </submittedName>
</protein>
<dbReference type="Pfam" id="PF03501">
    <property type="entry name" value="S10_plectin"/>
    <property type="match status" value="1"/>
</dbReference>
<dbReference type="FunFam" id="1.10.10.10:FF:000025">
    <property type="entry name" value="40S ribosomal protein S10"/>
    <property type="match status" value="1"/>
</dbReference>
<evidence type="ECO:0000256" key="13">
    <source>
        <dbReference type="SAM" id="Phobius"/>
    </source>
</evidence>
<evidence type="ECO:0000256" key="1">
    <source>
        <dbReference type="ARBA" id="ARBA00004123"/>
    </source>
</evidence>
<evidence type="ECO:0000256" key="11">
    <source>
        <dbReference type="ARBA" id="ARBA00023274"/>
    </source>
</evidence>
<keyword evidence="10" id="KW-0539">Nucleus</keyword>
<dbReference type="GO" id="GO:0005634">
    <property type="term" value="C:nucleus"/>
    <property type="evidence" value="ECO:0007669"/>
    <property type="project" value="UniProtKB-SubCell"/>
</dbReference>
<evidence type="ECO:0000256" key="5">
    <source>
        <dbReference type="ARBA" id="ARBA00022737"/>
    </source>
</evidence>
<keyword evidence="16" id="KW-1185">Reference proteome</keyword>
<name>A0A6P5Y9Q4_DURZI</name>
<evidence type="ECO:0000313" key="17">
    <source>
        <dbReference type="RefSeq" id="XP_022737219.1"/>
    </source>
</evidence>
<dbReference type="InterPro" id="IPR017930">
    <property type="entry name" value="Myb_dom"/>
</dbReference>
<dbReference type="GeneID" id="111290091"/>
<evidence type="ECO:0000256" key="4">
    <source>
        <dbReference type="ARBA" id="ARBA00022490"/>
    </source>
</evidence>
<gene>
    <name evidence="17" type="primary">LOC111290091</name>
</gene>
<keyword evidence="9" id="KW-0804">Transcription</keyword>
<feature type="compositionally biased region" description="Basic and acidic residues" evidence="12">
    <location>
        <begin position="608"/>
        <end position="620"/>
    </location>
</feature>
<dbReference type="Gene3D" id="1.10.10.10">
    <property type="entry name" value="Winged helix-like DNA-binding domain superfamily/Winged helix DNA-binding domain"/>
    <property type="match status" value="1"/>
</dbReference>
<dbReference type="InterPro" id="IPR005326">
    <property type="entry name" value="Plectin_eS10_N"/>
</dbReference>